<dbReference type="PANTHER" id="PTHR34387">
    <property type="entry name" value="SLR1258 PROTEIN"/>
    <property type="match status" value="1"/>
</dbReference>
<keyword evidence="1" id="KW-0732">Signal</keyword>
<dbReference type="Proteomes" id="UP000464524">
    <property type="component" value="Chromosome"/>
</dbReference>
<accession>A0A857JG23</accession>
<dbReference type="GO" id="GO:0006974">
    <property type="term" value="P:DNA damage response"/>
    <property type="evidence" value="ECO:0007669"/>
    <property type="project" value="TreeGrafter"/>
</dbReference>
<dbReference type="KEGG" id="pmes:FX988_00350"/>
<proteinExistence type="predicted"/>
<evidence type="ECO:0000256" key="1">
    <source>
        <dbReference type="SAM" id="SignalP"/>
    </source>
</evidence>
<dbReference type="PANTHER" id="PTHR34387:SF1">
    <property type="entry name" value="PERIPLASMIC IMMUNOGENIC PROTEIN"/>
    <property type="match status" value="1"/>
</dbReference>
<dbReference type="OrthoDB" id="5700464at2"/>
<feature type="chain" id="PRO_5032826829" evidence="1">
    <location>
        <begin position="26"/>
        <end position="233"/>
    </location>
</feature>
<dbReference type="Gene3D" id="3.30.110.170">
    <property type="entry name" value="Protein of unknown function (DUF541), domain 1"/>
    <property type="match status" value="1"/>
</dbReference>
<sequence>MNKVFTFITLCGLSAVLSFSSAALAKTDAQVHQISVSGQANVTSVPDLFQFSVYVEEQGERVQDLNSVVADKTQTIISSVLAFGVEKKDIQSMRVQLNPWYEHINNQRVQKGFKLSREINFTLRDIELYDQVIDAVLSTGASRIDGFNYVVEDPQPQYLAALELALKDAKLRATRMANTLGAKLGKVITINENSGYSPMPRGREMMMMSKSSDSLPGQINTGAQVNVTFELVE</sequence>
<gene>
    <name evidence="2" type="ORF">FX988_00350</name>
</gene>
<evidence type="ECO:0000313" key="3">
    <source>
        <dbReference type="Proteomes" id="UP000464524"/>
    </source>
</evidence>
<keyword evidence="3" id="KW-1185">Reference proteome</keyword>
<dbReference type="EMBL" id="CP047656">
    <property type="protein sequence ID" value="QHJ10138.1"/>
    <property type="molecule type" value="Genomic_DNA"/>
</dbReference>
<dbReference type="InterPro" id="IPR007497">
    <property type="entry name" value="SIMPL/DUF541"/>
</dbReference>
<protein>
    <submittedName>
        <fullName evidence="2">26 kDa periplasmic immunogenic protein</fullName>
    </submittedName>
</protein>
<dbReference type="RefSeq" id="WP_160178060.1">
    <property type="nucleotide sequence ID" value="NZ_CP047656.1"/>
</dbReference>
<name>A0A857JG23_9ALTE</name>
<organism evidence="2 3">
    <name type="scientific">Paraglaciecola mesophila</name>
    <dbReference type="NCBI Taxonomy" id="197222"/>
    <lineage>
        <taxon>Bacteria</taxon>
        <taxon>Pseudomonadati</taxon>
        <taxon>Pseudomonadota</taxon>
        <taxon>Gammaproteobacteria</taxon>
        <taxon>Alteromonadales</taxon>
        <taxon>Alteromonadaceae</taxon>
        <taxon>Paraglaciecola</taxon>
    </lineage>
</organism>
<reference evidence="2 3" key="1">
    <citation type="submission" date="2019-12" db="EMBL/GenBank/DDBJ databases">
        <title>Genome sequencing and assembly of endphytes of Porphyra tenera.</title>
        <authorList>
            <person name="Park J.M."/>
            <person name="Shin R."/>
            <person name="Jo S.H."/>
        </authorList>
    </citation>
    <scope>NUCLEOTIDE SEQUENCE [LARGE SCALE GENOMIC DNA]</scope>
    <source>
        <strain evidence="2 3">GPM4</strain>
    </source>
</reference>
<dbReference type="Pfam" id="PF04402">
    <property type="entry name" value="SIMPL"/>
    <property type="match status" value="1"/>
</dbReference>
<dbReference type="Gene3D" id="3.30.70.2970">
    <property type="entry name" value="Protein of unknown function (DUF541), domain 2"/>
    <property type="match status" value="1"/>
</dbReference>
<feature type="signal peptide" evidence="1">
    <location>
        <begin position="1"/>
        <end position="25"/>
    </location>
</feature>
<dbReference type="InterPro" id="IPR052022">
    <property type="entry name" value="26kDa_periplasmic_antigen"/>
</dbReference>
<dbReference type="AlphaFoldDB" id="A0A857JG23"/>
<evidence type="ECO:0000313" key="2">
    <source>
        <dbReference type="EMBL" id="QHJ10138.1"/>
    </source>
</evidence>